<accession>A0A6P8ZT50</accession>
<keyword evidence="3" id="KW-0862">Zinc</keyword>
<keyword evidence="7" id="KW-1185">Reference proteome</keyword>
<dbReference type="PROSITE" id="PS00518">
    <property type="entry name" value="ZF_RING_1"/>
    <property type="match status" value="1"/>
</dbReference>
<dbReference type="InterPro" id="IPR037252">
    <property type="entry name" value="Mib_Herc2_sf"/>
</dbReference>
<dbReference type="Pfam" id="PF13445">
    <property type="entry name" value="zf-RING_UBOX"/>
    <property type="match status" value="1"/>
</dbReference>
<dbReference type="InterPro" id="IPR047153">
    <property type="entry name" value="TRIM45/56/19-like"/>
</dbReference>
<feature type="compositionally biased region" description="Basic and acidic residues" evidence="5">
    <location>
        <begin position="314"/>
        <end position="328"/>
    </location>
</feature>
<dbReference type="InParanoid" id="A0A6P8ZT50"/>
<gene>
    <name evidence="8" type="primary">LOC117649646</name>
</gene>
<dbReference type="OrthoDB" id="2163411at2759"/>
<dbReference type="PANTHER" id="PTHR25462">
    <property type="entry name" value="BONUS, ISOFORM C-RELATED"/>
    <property type="match status" value="1"/>
</dbReference>
<organism evidence="8">
    <name type="scientific">Thrips palmi</name>
    <name type="common">Melon thrips</name>
    <dbReference type="NCBI Taxonomy" id="161013"/>
    <lineage>
        <taxon>Eukaryota</taxon>
        <taxon>Metazoa</taxon>
        <taxon>Ecdysozoa</taxon>
        <taxon>Arthropoda</taxon>
        <taxon>Hexapoda</taxon>
        <taxon>Insecta</taxon>
        <taxon>Pterygota</taxon>
        <taxon>Neoptera</taxon>
        <taxon>Paraneoptera</taxon>
        <taxon>Thysanoptera</taxon>
        <taxon>Terebrantia</taxon>
        <taxon>Thripoidea</taxon>
        <taxon>Thripidae</taxon>
        <taxon>Thrips</taxon>
    </lineage>
</organism>
<dbReference type="SMART" id="SM00184">
    <property type="entry name" value="RING"/>
    <property type="match status" value="1"/>
</dbReference>
<sequence>MYWSELPLKKECSGHAGKRSPYQPIPGMECYVCLDQFDIYSADRRPKVLPCGHSFCLRCLQGLQIRRCPLDNKVFAEEPQTLPDNFLVIQSCNTAAETAASRLWCRTCRKHASDDCVDEHSVCTVKKARGEEARPLLEALESGEAALDKLDVMVQASSVAQLEMRAALRHDKSVLAALRGSLRDAEKADEDVWEKARQAAMRVGLWEHGTRIVADPATRCTLTVNSGDKVVWRGPLDGNSGLVKMLLCQLAHHGDLQQPRQQQPEPLGQQQPVQQPEAMIQQQEVPSQHPTMQQEQPRHQQLQQQLVPVQQARQRPDAARWRERANEGHRVLSDQEMAAKMEVGARVARGRHWPQGCTSDGTPPSAGTVSSNYGNSDVAVKWDHCIASAATWFRRSQLRLVAPAPLTPQIGAADGKHYLDINSISPKTDAAMSKLLTGRNLAQVRVLAGLPCQQFITWSLKVLEQVAPLLEGLQLVAPELRHLGVVQAMPNLRALSITDTTREALQMASQMAGLRSLELHCQASAPLSVATPVPASAAGLQWLRLGVYPLAAALALLRAHAGTLEELQLVAASADPYGCPDLAGELRGCGLRRLKKVVLLRETAYGAFCRHDTQTCVMQTVQLSNVFLEGGVDVAILCSECNAGAGS</sequence>
<dbReference type="KEGG" id="tpal:117649646"/>
<evidence type="ECO:0000256" key="2">
    <source>
        <dbReference type="ARBA" id="ARBA00022771"/>
    </source>
</evidence>
<evidence type="ECO:0000256" key="5">
    <source>
        <dbReference type="SAM" id="MobiDB-lite"/>
    </source>
</evidence>
<dbReference type="PROSITE" id="PS50089">
    <property type="entry name" value="ZF_RING_2"/>
    <property type="match status" value="1"/>
</dbReference>
<dbReference type="InterPro" id="IPR001841">
    <property type="entry name" value="Znf_RING"/>
</dbReference>
<dbReference type="GO" id="GO:0008270">
    <property type="term" value="F:zinc ion binding"/>
    <property type="evidence" value="ECO:0007669"/>
    <property type="project" value="UniProtKB-KW"/>
</dbReference>
<dbReference type="Gene3D" id="3.30.40.10">
    <property type="entry name" value="Zinc/RING finger domain, C3HC4 (zinc finger)"/>
    <property type="match status" value="1"/>
</dbReference>
<proteinExistence type="predicted"/>
<dbReference type="InterPro" id="IPR017907">
    <property type="entry name" value="Znf_RING_CS"/>
</dbReference>
<feature type="domain" description="RING-type" evidence="6">
    <location>
        <begin position="30"/>
        <end position="72"/>
    </location>
</feature>
<keyword evidence="1" id="KW-0479">Metal-binding</keyword>
<protein>
    <submittedName>
        <fullName evidence="8">Uncharacterized protein LOC117649646 isoform X1</fullName>
    </submittedName>
</protein>
<evidence type="ECO:0000313" key="8">
    <source>
        <dbReference type="RefSeq" id="XP_034248443.1"/>
    </source>
</evidence>
<evidence type="ECO:0000256" key="3">
    <source>
        <dbReference type="ARBA" id="ARBA00022833"/>
    </source>
</evidence>
<dbReference type="Proteomes" id="UP000515158">
    <property type="component" value="Unplaced"/>
</dbReference>
<dbReference type="AlphaFoldDB" id="A0A6P8ZT50"/>
<dbReference type="GO" id="GO:0004842">
    <property type="term" value="F:ubiquitin-protein transferase activity"/>
    <property type="evidence" value="ECO:0007669"/>
    <property type="project" value="InterPro"/>
</dbReference>
<evidence type="ECO:0000313" key="7">
    <source>
        <dbReference type="Proteomes" id="UP000515158"/>
    </source>
</evidence>
<dbReference type="SUPFAM" id="SSF57850">
    <property type="entry name" value="RING/U-box"/>
    <property type="match status" value="1"/>
</dbReference>
<dbReference type="RefSeq" id="XP_034248443.1">
    <property type="nucleotide sequence ID" value="XM_034392552.1"/>
</dbReference>
<dbReference type="InterPro" id="IPR013083">
    <property type="entry name" value="Znf_RING/FYVE/PHD"/>
</dbReference>
<evidence type="ECO:0000259" key="6">
    <source>
        <dbReference type="PROSITE" id="PS50089"/>
    </source>
</evidence>
<dbReference type="GeneID" id="117649646"/>
<feature type="region of interest" description="Disordered" evidence="5">
    <location>
        <begin position="257"/>
        <end position="328"/>
    </location>
</feature>
<dbReference type="Gene3D" id="2.30.30.40">
    <property type="entry name" value="SH3 Domains"/>
    <property type="match status" value="1"/>
</dbReference>
<keyword evidence="2 4" id="KW-0863">Zinc-finger</keyword>
<dbReference type="SUPFAM" id="SSF159034">
    <property type="entry name" value="Mib/herc2 domain-like"/>
    <property type="match status" value="1"/>
</dbReference>
<feature type="compositionally biased region" description="Low complexity" evidence="5">
    <location>
        <begin position="257"/>
        <end position="284"/>
    </location>
</feature>
<dbReference type="PANTHER" id="PTHR25462:SF296">
    <property type="entry name" value="MEIOTIC P26, ISOFORM F"/>
    <property type="match status" value="1"/>
</dbReference>
<evidence type="ECO:0000256" key="4">
    <source>
        <dbReference type="PROSITE-ProRule" id="PRU00175"/>
    </source>
</evidence>
<evidence type="ECO:0000256" key="1">
    <source>
        <dbReference type="ARBA" id="ARBA00022723"/>
    </source>
</evidence>
<feature type="compositionally biased region" description="Low complexity" evidence="5">
    <location>
        <begin position="293"/>
        <end position="313"/>
    </location>
</feature>
<reference evidence="8" key="1">
    <citation type="submission" date="2025-08" db="UniProtKB">
        <authorList>
            <consortium name="RefSeq"/>
        </authorList>
    </citation>
    <scope>IDENTIFICATION</scope>
    <source>
        <tissue evidence="8">Total insect</tissue>
    </source>
</reference>
<name>A0A6P8ZT50_THRPL</name>
<dbReference type="InterPro" id="IPR027370">
    <property type="entry name" value="Znf-RING_euk"/>
</dbReference>